<gene>
    <name evidence="6" type="primary">LOC116315575</name>
</gene>
<feature type="domain" description="Ig-like" evidence="5">
    <location>
        <begin position="130"/>
        <end position="205"/>
    </location>
</feature>
<dbReference type="InterPro" id="IPR013783">
    <property type="entry name" value="Ig-like_fold"/>
</dbReference>
<dbReference type="InterPro" id="IPR003599">
    <property type="entry name" value="Ig_sub"/>
</dbReference>
<comment type="function">
    <text evidence="3">Most highly expressed siglec (sialic acid-binding immunoglobulin-like lectin) on B-cells that plays a role in various aspects of B-cell biology including differentiation, antigen presentation, and trafficking to bone marrow. Binds to alpha 2,6-linked sialic acid residues of surface molecules such as CD22 itself, CD45 and IgM in a cis configuration. Can also bind to ligands on other cells as an adhesion molecule in a trans configuration. Acts as an inhibitory coreceptor on the surface of B-cells and inhibits B-cell receptor induced signaling, characterized by inhibition of the calcium mobilization and cellular activation. Mechanistically, the immunoreceptor tyrosine-based inhibitory motif domain is phosphorylated by the Src kinase LYN, which in turn leads to the recruitment of the protein tyrosine phosphatase 1/PTPN6, leading to the negative regulation of BCR signaling. If this negative signaling from is of sufficient strength, apoptosis of the B-cell can be induced.</text>
</comment>
<feature type="domain" description="Ig-like" evidence="5">
    <location>
        <begin position="293"/>
        <end position="374"/>
    </location>
</feature>
<proteinExistence type="predicted"/>
<dbReference type="InterPro" id="IPR056386">
    <property type="entry name" value="Ig_CD22"/>
</dbReference>
<dbReference type="Ensembl" id="ENSOABT00000000600.2">
    <property type="protein sequence ID" value="ENSOABP00000000574.2"/>
    <property type="gene ID" value="ENSOABG00000000435.2"/>
</dbReference>
<dbReference type="InterPro" id="IPR003598">
    <property type="entry name" value="Ig_sub2"/>
</dbReference>
<reference evidence="6" key="1">
    <citation type="submission" date="2025-08" db="UniProtKB">
        <authorList>
            <consortium name="Ensembl"/>
        </authorList>
    </citation>
    <scope>IDENTIFICATION</scope>
</reference>
<evidence type="ECO:0000256" key="2">
    <source>
        <dbReference type="ARBA" id="ARBA00041781"/>
    </source>
</evidence>
<name>A0A668RKY2_OREAU</name>
<reference evidence="6" key="2">
    <citation type="submission" date="2025-09" db="UniProtKB">
        <authorList>
            <consortium name="Ensembl"/>
        </authorList>
    </citation>
    <scope>IDENTIFICATION</scope>
</reference>
<dbReference type="Pfam" id="PF24518">
    <property type="entry name" value="Ig_CD22"/>
    <property type="match status" value="1"/>
</dbReference>
<comment type="subunit">
    <text evidence="4">Predominantly monomer of isoform CD22-beta. Also found as heterodimer of isoform CD22-beta and a shorter isoform. Interacts with PTPN6/SHP-1, LYN, SYK, PIK3R1/PIK3R2 and PLCG1 upon phosphorylation. Interacts with GRB2, INPP5D and SHC1 upon phosphorylation. May form a complex with INPP5D/SHIP, GRB2 and SHC1.</text>
</comment>
<dbReference type="SUPFAM" id="SSF48726">
    <property type="entry name" value="Immunoglobulin"/>
    <property type="match status" value="4"/>
</dbReference>
<accession>A0A668RKY2</accession>
<protein>
    <recommendedName>
        <fullName evidence="1">B-cell receptor CD22</fullName>
    </recommendedName>
    <alternativeName>
        <fullName evidence="2">Sialic acid-binding Ig-like lectin 2</fullName>
    </alternativeName>
</protein>
<evidence type="ECO:0000256" key="1">
    <source>
        <dbReference type="ARBA" id="ARBA00040106"/>
    </source>
</evidence>
<dbReference type="Pfam" id="PF13927">
    <property type="entry name" value="Ig_3"/>
    <property type="match status" value="1"/>
</dbReference>
<dbReference type="PANTHER" id="PTHR46013:SF4">
    <property type="entry name" value="B-CELL RECEPTOR CD22-RELATED"/>
    <property type="match status" value="1"/>
</dbReference>
<dbReference type="Proteomes" id="UP000472276">
    <property type="component" value="Unassembled WGS sequence"/>
</dbReference>
<dbReference type="SMART" id="SM00408">
    <property type="entry name" value="IGc2"/>
    <property type="match status" value="2"/>
</dbReference>
<dbReference type="InterPro" id="IPR007110">
    <property type="entry name" value="Ig-like_dom"/>
</dbReference>
<dbReference type="PANTHER" id="PTHR46013">
    <property type="entry name" value="VASCULAR CELL ADHESION MOLECULE 1"/>
    <property type="match status" value="1"/>
</dbReference>
<dbReference type="PROSITE" id="PS50835">
    <property type="entry name" value="IG_LIKE"/>
    <property type="match status" value="3"/>
</dbReference>
<evidence type="ECO:0000313" key="7">
    <source>
        <dbReference type="Proteomes" id="UP000472276"/>
    </source>
</evidence>
<evidence type="ECO:0000256" key="3">
    <source>
        <dbReference type="ARBA" id="ARBA00045430"/>
    </source>
</evidence>
<evidence type="ECO:0000256" key="4">
    <source>
        <dbReference type="ARBA" id="ARBA00046458"/>
    </source>
</evidence>
<dbReference type="CDD" id="cd00096">
    <property type="entry name" value="Ig"/>
    <property type="match status" value="2"/>
</dbReference>
<dbReference type="OMA" id="HVESSCE"/>
<feature type="domain" description="Ig-like" evidence="5">
    <location>
        <begin position="206"/>
        <end position="286"/>
    </location>
</feature>
<evidence type="ECO:0000259" key="5">
    <source>
        <dbReference type="PROSITE" id="PS50835"/>
    </source>
</evidence>
<dbReference type="InterPro" id="IPR036179">
    <property type="entry name" value="Ig-like_dom_sf"/>
</dbReference>
<dbReference type="SMART" id="SM00409">
    <property type="entry name" value="IG"/>
    <property type="match status" value="3"/>
</dbReference>
<keyword evidence="7" id="KW-1185">Reference proteome</keyword>
<dbReference type="AlphaFoldDB" id="A0A668RKY2"/>
<dbReference type="Gene3D" id="2.60.40.10">
    <property type="entry name" value="Immunoglobulins"/>
    <property type="match status" value="4"/>
</dbReference>
<dbReference type="Pfam" id="PF13895">
    <property type="entry name" value="Ig_2"/>
    <property type="match status" value="1"/>
</dbReference>
<evidence type="ECO:0000313" key="6">
    <source>
        <dbReference type="Ensembl" id="ENSOABP00000000574.2"/>
    </source>
</evidence>
<organism evidence="6 7">
    <name type="scientific">Oreochromis aureus</name>
    <name type="common">Israeli tilapia</name>
    <name type="synonym">Chromis aureus</name>
    <dbReference type="NCBI Taxonomy" id="47969"/>
    <lineage>
        <taxon>Eukaryota</taxon>
        <taxon>Metazoa</taxon>
        <taxon>Chordata</taxon>
        <taxon>Craniata</taxon>
        <taxon>Vertebrata</taxon>
        <taxon>Euteleostomi</taxon>
        <taxon>Actinopterygii</taxon>
        <taxon>Neopterygii</taxon>
        <taxon>Teleostei</taxon>
        <taxon>Neoteleostei</taxon>
        <taxon>Acanthomorphata</taxon>
        <taxon>Ovalentaria</taxon>
        <taxon>Cichlomorphae</taxon>
        <taxon>Cichliformes</taxon>
        <taxon>Cichlidae</taxon>
        <taxon>African cichlids</taxon>
        <taxon>Pseudocrenilabrinae</taxon>
        <taxon>Oreochromini</taxon>
        <taxon>Oreochromis</taxon>
    </lineage>
</organism>
<sequence>MTSPQIIKMFPPSALEDVFISTSVLGQNGWSVTYTSTHICALKKSTVDIGCRYSYPSTRHNINTTVQKRLWFIKNKDEPLDLKTYSRRAEYRFHENDCTLRITDLRERDSAEYKFRFITNQPDGSYTGSPGVTLTVTDLQVKVRRLLNHTELQCHSSCDVIDPPSYVWYKNGQKIKEETSSLRVSVGDDDSSYSCAVKGHEGYLSPKLYYVLVNPSAEAEEGTSVSLNCGFNANPAANYSWYKGNIQTHISEGTVLDFSSIQPSDSGEYYCTAENELGRSASQSIFINVKYAPKPVNVSVTPPGEIVEGSSVTLTCSSDANPAAKYTWYKGNNNKPLSVDTQLVFTSIQPSESGQYRCRAYNGVGVTSDSFTIHVKCE</sequence>